<gene>
    <name evidence="7" type="ORF">Fot_02248</name>
</gene>
<dbReference type="InterPro" id="IPR044841">
    <property type="entry name" value="LUX/BOA-like"/>
</dbReference>
<dbReference type="PANTHER" id="PTHR31442">
    <property type="entry name" value="HOMEODOMAIN-LIKE SUPERFAMILY PROTEIN-RELATED"/>
    <property type="match status" value="1"/>
</dbReference>
<dbReference type="PROSITE" id="PS51294">
    <property type="entry name" value="HTH_MYB"/>
    <property type="match status" value="1"/>
</dbReference>
<feature type="compositionally biased region" description="Basic and acidic residues" evidence="5">
    <location>
        <begin position="120"/>
        <end position="134"/>
    </location>
</feature>
<organism evidence="7 8">
    <name type="scientific">Forsythia ovata</name>
    <dbReference type="NCBI Taxonomy" id="205694"/>
    <lineage>
        <taxon>Eukaryota</taxon>
        <taxon>Viridiplantae</taxon>
        <taxon>Streptophyta</taxon>
        <taxon>Embryophyta</taxon>
        <taxon>Tracheophyta</taxon>
        <taxon>Spermatophyta</taxon>
        <taxon>Magnoliopsida</taxon>
        <taxon>eudicotyledons</taxon>
        <taxon>Gunneridae</taxon>
        <taxon>Pentapetalae</taxon>
        <taxon>asterids</taxon>
        <taxon>lamiids</taxon>
        <taxon>Lamiales</taxon>
        <taxon>Oleaceae</taxon>
        <taxon>Forsythieae</taxon>
        <taxon>Forsythia</taxon>
    </lineage>
</organism>
<evidence type="ECO:0000313" key="8">
    <source>
        <dbReference type="Proteomes" id="UP001604277"/>
    </source>
</evidence>
<reference evidence="8" key="1">
    <citation type="submission" date="2024-07" db="EMBL/GenBank/DDBJ databases">
        <title>Two chromosome-level genome assemblies of Korean endemic species Abeliophyllum distichum and Forsythia ovata (Oleaceae).</title>
        <authorList>
            <person name="Jang H."/>
        </authorList>
    </citation>
    <scope>NUCLEOTIDE SEQUENCE [LARGE SCALE GENOMIC DNA]</scope>
</reference>
<dbReference type="NCBIfam" id="TIGR01557">
    <property type="entry name" value="myb_SHAQKYF"/>
    <property type="match status" value="1"/>
</dbReference>
<dbReference type="EMBL" id="JBFOLJ010000001">
    <property type="protein sequence ID" value="KAL2557509.1"/>
    <property type="molecule type" value="Genomic_DNA"/>
</dbReference>
<dbReference type="Pfam" id="PF00249">
    <property type="entry name" value="Myb_DNA-binding"/>
    <property type="match status" value="1"/>
</dbReference>
<feature type="domain" description="HTH myb-type" evidence="6">
    <location>
        <begin position="152"/>
        <end position="213"/>
    </location>
</feature>
<feature type="region of interest" description="Disordered" evidence="5">
    <location>
        <begin position="238"/>
        <end position="260"/>
    </location>
</feature>
<dbReference type="InterPro" id="IPR006447">
    <property type="entry name" value="Myb_dom_plants"/>
</dbReference>
<feature type="region of interest" description="Disordered" evidence="5">
    <location>
        <begin position="102"/>
        <end position="153"/>
    </location>
</feature>
<evidence type="ECO:0000256" key="1">
    <source>
        <dbReference type="ARBA" id="ARBA00004123"/>
    </source>
</evidence>
<evidence type="ECO:0000256" key="5">
    <source>
        <dbReference type="SAM" id="MobiDB-lite"/>
    </source>
</evidence>
<dbReference type="SUPFAM" id="SSF46689">
    <property type="entry name" value="Homeodomain-like"/>
    <property type="match status" value="1"/>
</dbReference>
<dbReference type="Proteomes" id="UP001604277">
    <property type="component" value="Unassembled WGS sequence"/>
</dbReference>
<comment type="caution">
    <text evidence="7">The sequence shown here is derived from an EMBL/GenBank/DDBJ whole genome shotgun (WGS) entry which is preliminary data.</text>
</comment>
<dbReference type="InterPro" id="IPR017930">
    <property type="entry name" value="Myb_dom"/>
</dbReference>
<dbReference type="AlphaFoldDB" id="A0ABD1X6I7"/>
<accession>A0ABD1X6I7</accession>
<keyword evidence="4" id="KW-0539">Nucleus</keyword>
<proteinExistence type="predicted"/>
<comment type="subcellular location">
    <subcellularLocation>
        <location evidence="1">Nucleus</location>
    </subcellularLocation>
</comment>
<feature type="compositionally biased region" description="Gly residues" evidence="5">
    <location>
        <begin position="246"/>
        <end position="260"/>
    </location>
</feature>
<dbReference type="PANTHER" id="PTHR31442:SF21">
    <property type="entry name" value="TRANSCRIPTION FACTOR BOA-RELATED"/>
    <property type="match status" value="1"/>
</dbReference>
<evidence type="ECO:0000256" key="3">
    <source>
        <dbReference type="ARBA" id="ARBA00023163"/>
    </source>
</evidence>
<name>A0ABD1X6I7_9LAMI</name>
<sequence>MGKQVITDRYEDWVAEWEDGLPTGHDLPSLSHPLIPRDLALAFKISPEPPYTYLDVNRASQDTLSSLRGSSYSCNATTNGCFNFKRFNDDENGNHRVKPLATWDHDMAEPESDELGQTDKGSDAKKSRRKEAAEAARTTSTENRMDDQSAEAKTLKRTRLVWTPQLHKRFVEVVAHLGFKNAVPKLIMQLMNVEGLTRENVASHLQKYRCYVKRMQGGLSNEAPSASDKLFGSMPVPPHSFNESSSGGGGSGHGNFNGVGDKGNHVGMQIPMPYPPPSRKILPTTMMGIGFAAHEHEHGHGKMRMPLESAFRAYESHSHKS</sequence>
<keyword evidence="3" id="KW-0804">Transcription</keyword>
<protein>
    <submittedName>
        <fullName evidence="7">Transcription factor LUX</fullName>
    </submittedName>
</protein>
<dbReference type="GO" id="GO:0005634">
    <property type="term" value="C:nucleus"/>
    <property type="evidence" value="ECO:0007669"/>
    <property type="project" value="UniProtKB-SubCell"/>
</dbReference>
<keyword evidence="8" id="KW-1185">Reference proteome</keyword>
<dbReference type="InterPro" id="IPR009057">
    <property type="entry name" value="Homeodomain-like_sf"/>
</dbReference>
<dbReference type="FunFam" id="1.10.10.60:FF:000007">
    <property type="entry name" value="Two-component response regulator"/>
    <property type="match status" value="1"/>
</dbReference>
<evidence type="ECO:0000256" key="4">
    <source>
        <dbReference type="ARBA" id="ARBA00023242"/>
    </source>
</evidence>
<dbReference type="InterPro" id="IPR001005">
    <property type="entry name" value="SANT/Myb"/>
</dbReference>
<evidence type="ECO:0000256" key="2">
    <source>
        <dbReference type="ARBA" id="ARBA00023015"/>
    </source>
</evidence>
<evidence type="ECO:0000313" key="7">
    <source>
        <dbReference type="EMBL" id="KAL2557509.1"/>
    </source>
</evidence>
<keyword evidence="2" id="KW-0805">Transcription regulation</keyword>
<dbReference type="Gene3D" id="1.10.10.60">
    <property type="entry name" value="Homeodomain-like"/>
    <property type="match status" value="1"/>
</dbReference>
<evidence type="ECO:0000259" key="6">
    <source>
        <dbReference type="PROSITE" id="PS51294"/>
    </source>
</evidence>